<accession>A0ABR4BGM6</accession>
<evidence type="ECO:0000256" key="1">
    <source>
        <dbReference type="SAM" id="MobiDB-lite"/>
    </source>
</evidence>
<dbReference type="EMBL" id="JBHFEH010000006">
    <property type="protein sequence ID" value="KAL2056983.1"/>
    <property type="molecule type" value="Genomic_DNA"/>
</dbReference>
<organism evidence="2 3">
    <name type="scientific">Lepraria finkii</name>
    <dbReference type="NCBI Taxonomy" id="1340010"/>
    <lineage>
        <taxon>Eukaryota</taxon>
        <taxon>Fungi</taxon>
        <taxon>Dikarya</taxon>
        <taxon>Ascomycota</taxon>
        <taxon>Pezizomycotina</taxon>
        <taxon>Lecanoromycetes</taxon>
        <taxon>OSLEUM clade</taxon>
        <taxon>Lecanoromycetidae</taxon>
        <taxon>Lecanorales</taxon>
        <taxon>Lecanorineae</taxon>
        <taxon>Stereocaulaceae</taxon>
        <taxon>Lepraria</taxon>
    </lineage>
</organism>
<keyword evidence="3" id="KW-1185">Reference proteome</keyword>
<sequence length="182" mass="20800">MAPILEGVQTSTAQTKKLEEEKAKGREAPIDHRPESSKRPKVRHTDKAMSLEEQRKFFNLRAKQWEYKPQRFEKPEQLDKHDHDGRMPELNGNPDQNQPTPMPDDESESDEGTPESDEESDEDEEIPPPDYKSDQDSDIPIPDTESDRHEETSEPVAEVIQSEAMSEPAEQPVKQIIDQSGN</sequence>
<name>A0ABR4BGM6_9LECA</name>
<gene>
    <name evidence="2" type="ORF">ABVK25_002722</name>
</gene>
<evidence type="ECO:0000313" key="3">
    <source>
        <dbReference type="Proteomes" id="UP001590951"/>
    </source>
</evidence>
<reference evidence="2 3" key="1">
    <citation type="submission" date="2024-09" db="EMBL/GenBank/DDBJ databases">
        <title>Rethinking Asexuality: The Enigmatic Case of Functional Sexual Genes in Lepraria (Stereocaulaceae).</title>
        <authorList>
            <person name="Doellman M."/>
            <person name="Sun Y."/>
            <person name="Barcenas-Pena A."/>
            <person name="Lumbsch H.T."/>
            <person name="Grewe F."/>
        </authorList>
    </citation>
    <scope>NUCLEOTIDE SEQUENCE [LARGE SCALE GENOMIC DNA]</scope>
    <source>
        <strain evidence="2 3">Grewe 0041</strain>
    </source>
</reference>
<evidence type="ECO:0000313" key="2">
    <source>
        <dbReference type="EMBL" id="KAL2056983.1"/>
    </source>
</evidence>
<protein>
    <submittedName>
        <fullName evidence="2">Uncharacterized protein</fullName>
    </submittedName>
</protein>
<feature type="compositionally biased region" description="Basic and acidic residues" evidence="1">
    <location>
        <begin position="16"/>
        <end position="56"/>
    </location>
</feature>
<feature type="compositionally biased region" description="Basic and acidic residues" evidence="1">
    <location>
        <begin position="63"/>
        <end position="87"/>
    </location>
</feature>
<proteinExistence type="predicted"/>
<feature type="compositionally biased region" description="Acidic residues" evidence="1">
    <location>
        <begin position="103"/>
        <end position="127"/>
    </location>
</feature>
<dbReference type="Proteomes" id="UP001590951">
    <property type="component" value="Unassembled WGS sequence"/>
</dbReference>
<feature type="region of interest" description="Disordered" evidence="1">
    <location>
        <begin position="1"/>
        <end position="182"/>
    </location>
</feature>
<comment type="caution">
    <text evidence="2">The sequence shown here is derived from an EMBL/GenBank/DDBJ whole genome shotgun (WGS) entry which is preliminary data.</text>
</comment>